<protein>
    <submittedName>
        <fullName evidence="2">Uncharacterized protein</fullName>
    </submittedName>
</protein>
<comment type="caution">
    <text evidence="2">The sequence shown here is derived from an EMBL/GenBank/DDBJ whole genome shotgun (WGS) entry which is preliminary data.</text>
</comment>
<accession>A0A0F9D949</accession>
<dbReference type="EMBL" id="LAZR01040514">
    <property type="protein sequence ID" value="KKL14296.1"/>
    <property type="molecule type" value="Genomic_DNA"/>
</dbReference>
<name>A0A0F9D949_9ZZZZ</name>
<evidence type="ECO:0000256" key="1">
    <source>
        <dbReference type="SAM" id="MobiDB-lite"/>
    </source>
</evidence>
<sequence>MASLNLSDTELSEMKDFYREELDRTEKRLVHIKGILTQLGGNKLSLPVKTGPTSTGKRRGRPPKKIQATESVEAPKIKKKPGRKSQWEAVILKRLRQLNKPVTYDELTDEIMVLSKLSANKRTSTKQAIVSVVFRLRNRDEKLDTFSVGKKEKYIALKQWFDKPGEIKKEYSKKVLK</sequence>
<feature type="region of interest" description="Disordered" evidence="1">
    <location>
        <begin position="43"/>
        <end position="79"/>
    </location>
</feature>
<reference evidence="2" key="1">
    <citation type="journal article" date="2015" name="Nature">
        <title>Complex archaea that bridge the gap between prokaryotes and eukaryotes.</title>
        <authorList>
            <person name="Spang A."/>
            <person name="Saw J.H."/>
            <person name="Jorgensen S.L."/>
            <person name="Zaremba-Niedzwiedzka K."/>
            <person name="Martijn J."/>
            <person name="Lind A.E."/>
            <person name="van Eijk R."/>
            <person name="Schleper C."/>
            <person name="Guy L."/>
            <person name="Ettema T.J."/>
        </authorList>
    </citation>
    <scope>NUCLEOTIDE SEQUENCE</scope>
</reference>
<dbReference type="AlphaFoldDB" id="A0A0F9D949"/>
<proteinExistence type="predicted"/>
<evidence type="ECO:0000313" key="2">
    <source>
        <dbReference type="EMBL" id="KKL14296.1"/>
    </source>
</evidence>
<gene>
    <name evidence="2" type="ORF">LCGC14_2517150</name>
</gene>
<organism evidence="2">
    <name type="scientific">marine sediment metagenome</name>
    <dbReference type="NCBI Taxonomy" id="412755"/>
    <lineage>
        <taxon>unclassified sequences</taxon>
        <taxon>metagenomes</taxon>
        <taxon>ecological metagenomes</taxon>
    </lineage>
</organism>